<dbReference type="AlphaFoldDB" id="A0A1W1V8I9"/>
<dbReference type="EMBL" id="FWWW01000052">
    <property type="protein sequence ID" value="SMB89500.1"/>
    <property type="molecule type" value="Genomic_DNA"/>
</dbReference>
<dbReference type="Gene3D" id="3.90.550.10">
    <property type="entry name" value="Spore Coat Polysaccharide Biosynthesis Protein SpsA, Chain A"/>
    <property type="match status" value="1"/>
</dbReference>
<dbReference type="RefSeq" id="WP_159451969.1">
    <property type="nucleotide sequence ID" value="NZ_FWWW01000052.1"/>
</dbReference>
<dbReference type="PANTHER" id="PTHR43685:SF11">
    <property type="entry name" value="GLYCOSYLTRANSFERASE TAGX-RELATED"/>
    <property type="match status" value="1"/>
</dbReference>
<sequence length="349" mass="39661">MPTSLADNLPPAIAVPLVTVIIPNYNHARYLPRRIESVLSQTVSDMEVLILDDCSPDQSRTVIEGYARQDARIRTIYNEQNSGSTFKQWNKGLALARGKYVWIAESDDYAAPTLLATLLARLEANPALGLAYCDSWIVDEKDKQLGTYEYLPGEPADERWQTDFEENGLTTIREYLSYRNVIPNASAAVLRRRVLEQVGPADVSLRLMGDWLFWGKVLAVSDMAFVAQPLNYFRKHSNNVRSASLLNGVALLEETHLLRAMLGYGAPNPLLLEKKITFILRNWYLSWAYNDVPADRYRQMRHNMQVVVPGFQGRFARELGKFLVSNRLGGLRQLIGDGLIYPWLKRKRA</sequence>
<evidence type="ECO:0000313" key="3">
    <source>
        <dbReference type="Proteomes" id="UP000192266"/>
    </source>
</evidence>
<keyword evidence="2" id="KW-0808">Transferase</keyword>
<dbReference type="PANTHER" id="PTHR43685">
    <property type="entry name" value="GLYCOSYLTRANSFERASE"/>
    <property type="match status" value="1"/>
</dbReference>
<accession>A0A1W1V8I9</accession>
<feature type="domain" description="Glycosyltransferase 2-like" evidence="1">
    <location>
        <begin position="19"/>
        <end position="163"/>
    </location>
</feature>
<name>A0A1W1V8I9_9BACT</name>
<dbReference type="SUPFAM" id="SSF53448">
    <property type="entry name" value="Nucleotide-diphospho-sugar transferases"/>
    <property type="match status" value="1"/>
</dbReference>
<protein>
    <submittedName>
        <fullName evidence="2">Glycosyl transferase family 2</fullName>
    </submittedName>
</protein>
<organism evidence="2 3">
    <name type="scientific">Hymenobacter roseosalivarius DSM 11622</name>
    <dbReference type="NCBI Taxonomy" id="645990"/>
    <lineage>
        <taxon>Bacteria</taxon>
        <taxon>Pseudomonadati</taxon>
        <taxon>Bacteroidota</taxon>
        <taxon>Cytophagia</taxon>
        <taxon>Cytophagales</taxon>
        <taxon>Hymenobacteraceae</taxon>
        <taxon>Hymenobacter</taxon>
    </lineage>
</organism>
<reference evidence="2 3" key="1">
    <citation type="submission" date="2017-04" db="EMBL/GenBank/DDBJ databases">
        <authorList>
            <person name="Afonso C.L."/>
            <person name="Miller P.J."/>
            <person name="Scott M.A."/>
            <person name="Spackman E."/>
            <person name="Goraichik I."/>
            <person name="Dimitrov K.M."/>
            <person name="Suarez D.L."/>
            <person name="Swayne D.E."/>
        </authorList>
    </citation>
    <scope>NUCLEOTIDE SEQUENCE [LARGE SCALE GENOMIC DNA]</scope>
    <source>
        <strain evidence="2 3">DSM 11622</strain>
    </source>
</reference>
<dbReference type="InterPro" id="IPR029044">
    <property type="entry name" value="Nucleotide-diphossugar_trans"/>
</dbReference>
<dbReference type="Proteomes" id="UP000192266">
    <property type="component" value="Unassembled WGS sequence"/>
</dbReference>
<gene>
    <name evidence="2" type="ORF">SAMN00120144_0937</name>
</gene>
<evidence type="ECO:0000259" key="1">
    <source>
        <dbReference type="Pfam" id="PF00535"/>
    </source>
</evidence>
<keyword evidence="3" id="KW-1185">Reference proteome</keyword>
<dbReference type="STRING" id="645990.SAMN00120144_0937"/>
<dbReference type="GO" id="GO:0016740">
    <property type="term" value="F:transferase activity"/>
    <property type="evidence" value="ECO:0007669"/>
    <property type="project" value="UniProtKB-KW"/>
</dbReference>
<proteinExistence type="predicted"/>
<dbReference type="InterPro" id="IPR001173">
    <property type="entry name" value="Glyco_trans_2-like"/>
</dbReference>
<evidence type="ECO:0000313" key="2">
    <source>
        <dbReference type="EMBL" id="SMB89500.1"/>
    </source>
</evidence>
<dbReference type="Pfam" id="PF00535">
    <property type="entry name" value="Glycos_transf_2"/>
    <property type="match status" value="1"/>
</dbReference>
<dbReference type="OrthoDB" id="9815829at2"/>
<dbReference type="InterPro" id="IPR050834">
    <property type="entry name" value="Glycosyltransf_2"/>
</dbReference>